<dbReference type="AlphaFoldDB" id="A0A1S2VE55"/>
<accession>A0A1S2VE55</accession>
<sequence>MVTKELMQAYFAGQVTPLQRKMIADWLKQQPANRELYFRWLEEWERRVPQYAPDIDQALGRFRQRIDQPQTAVIDPYEYEERQQLVRIGRRTWLWAAAASLVLGVLAYTGQDLVWYKVYATDFGQTRLLKLPDSSVVTLNGHSMLYIPRFGFGESTRRVRLEGEAVFDVRHTVTHQRFLVETPDGVEVEVLGTEFSVMARPHATKVALNRGKVQLSYPTLNAQRQQLMMKPGDWVTLSQQGELTQGRNTHHETFAAWRSHQFVFDNTPLREIVNMVKETYGLTVRLADTTLADRTLSGTYKARTSNDLIRAIAEVLELQVTRSGKTLTLSAIPPRL</sequence>
<keyword evidence="5" id="KW-1185">Reference proteome</keyword>
<keyword evidence="1" id="KW-0812">Transmembrane</keyword>
<dbReference type="PANTHER" id="PTHR30273">
    <property type="entry name" value="PERIPLASMIC SIGNAL SENSOR AND SIGMA FACTOR ACTIVATOR FECR-RELATED"/>
    <property type="match status" value="1"/>
</dbReference>
<organism evidence="4 5">
    <name type="scientific">Arsenicibacter rosenii</name>
    <dbReference type="NCBI Taxonomy" id="1750698"/>
    <lineage>
        <taxon>Bacteria</taxon>
        <taxon>Pseudomonadati</taxon>
        <taxon>Bacteroidota</taxon>
        <taxon>Cytophagia</taxon>
        <taxon>Cytophagales</taxon>
        <taxon>Spirosomataceae</taxon>
        <taxon>Arsenicibacter</taxon>
    </lineage>
</organism>
<dbReference type="PIRSF" id="PIRSF018266">
    <property type="entry name" value="FecR"/>
    <property type="match status" value="1"/>
</dbReference>
<dbReference type="InterPro" id="IPR032508">
    <property type="entry name" value="FecR_C"/>
</dbReference>
<dbReference type="GO" id="GO:0016989">
    <property type="term" value="F:sigma factor antagonist activity"/>
    <property type="evidence" value="ECO:0007669"/>
    <property type="project" value="TreeGrafter"/>
</dbReference>
<dbReference type="EMBL" id="MORL01000016">
    <property type="protein sequence ID" value="OIN57003.1"/>
    <property type="molecule type" value="Genomic_DNA"/>
</dbReference>
<evidence type="ECO:0000313" key="5">
    <source>
        <dbReference type="Proteomes" id="UP000181790"/>
    </source>
</evidence>
<dbReference type="Proteomes" id="UP000181790">
    <property type="component" value="Unassembled WGS sequence"/>
</dbReference>
<feature type="domain" description="Protein FecR C-terminal" evidence="3">
    <location>
        <begin position="261"/>
        <end position="328"/>
    </location>
</feature>
<dbReference type="InterPro" id="IPR006860">
    <property type="entry name" value="FecR"/>
</dbReference>
<feature type="domain" description="FecR protein" evidence="2">
    <location>
        <begin position="118"/>
        <end position="214"/>
    </location>
</feature>
<feature type="transmembrane region" description="Helical" evidence="1">
    <location>
        <begin position="92"/>
        <end position="110"/>
    </location>
</feature>
<evidence type="ECO:0000256" key="1">
    <source>
        <dbReference type="SAM" id="Phobius"/>
    </source>
</evidence>
<keyword evidence="1" id="KW-0472">Membrane</keyword>
<dbReference type="Gene3D" id="2.60.120.1440">
    <property type="match status" value="1"/>
</dbReference>
<dbReference type="Pfam" id="PF04773">
    <property type="entry name" value="FecR"/>
    <property type="match status" value="1"/>
</dbReference>
<dbReference type="InterPro" id="IPR012373">
    <property type="entry name" value="Ferrdict_sens_TM"/>
</dbReference>
<dbReference type="Gene3D" id="3.55.50.30">
    <property type="match status" value="1"/>
</dbReference>
<evidence type="ECO:0008006" key="6">
    <source>
        <dbReference type="Google" id="ProtNLM"/>
    </source>
</evidence>
<dbReference type="Pfam" id="PF16344">
    <property type="entry name" value="FecR_C"/>
    <property type="match status" value="1"/>
</dbReference>
<name>A0A1S2VE55_9BACT</name>
<dbReference type="PANTHER" id="PTHR30273:SF2">
    <property type="entry name" value="PROTEIN FECR"/>
    <property type="match status" value="1"/>
</dbReference>
<evidence type="ECO:0000313" key="4">
    <source>
        <dbReference type="EMBL" id="OIN57003.1"/>
    </source>
</evidence>
<comment type="caution">
    <text evidence="4">The sequence shown here is derived from an EMBL/GenBank/DDBJ whole genome shotgun (WGS) entry which is preliminary data.</text>
</comment>
<proteinExistence type="predicted"/>
<keyword evidence="1" id="KW-1133">Transmembrane helix</keyword>
<protein>
    <recommendedName>
        <fullName evidence="6">Iron dicitrate transport regulator FecR</fullName>
    </recommendedName>
</protein>
<evidence type="ECO:0000259" key="3">
    <source>
        <dbReference type="Pfam" id="PF16344"/>
    </source>
</evidence>
<reference evidence="4 5" key="1">
    <citation type="submission" date="2016-10" db="EMBL/GenBank/DDBJ databases">
        <title>Arsenicibacter rosenii gen. nov., sp. nov., an efficient arsenic-methylating bacterium isolated from an arsenic-contaminated paddy soil.</title>
        <authorList>
            <person name="Huang K."/>
        </authorList>
    </citation>
    <scope>NUCLEOTIDE SEQUENCE [LARGE SCALE GENOMIC DNA]</scope>
    <source>
        <strain evidence="4 5">SM-1</strain>
    </source>
</reference>
<dbReference type="RefSeq" id="WP_071505345.1">
    <property type="nucleotide sequence ID" value="NZ_MORL01000016.1"/>
</dbReference>
<dbReference type="OrthoDB" id="1523489at2"/>
<gene>
    <name evidence="4" type="ORF">BLX24_21865</name>
</gene>
<evidence type="ECO:0000259" key="2">
    <source>
        <dbReference type="Pfam" id="PF04773"/>
    </source>
</evidence>